<accession>A0A284QXI4</accession>
<evidence type="ECO:0000313" key="3">
    <source>
        <dbReference type="Proteomes" id="UP000219338"/>
    </source>
</evidence>
<keyword evidence="3" id="KW-1185">Reference proteome</keyword>
<dbReference type="EMBL" id="FUEG01000003">
    <property type="protein sequence ID" value="SJL01177.1"/>
    <property type="molecule type" value="Genomic_DNA"/>
</dbReference>
<dbReference type="AlphaFoldDB" id="A0A284QXI4"/>
<feature type="compositionally biased region" description="Polar residues" evidence="1">
    <location>
        <begin position="111"/>
        <end position="120"/>
    </location>
</feature>
<feature type="compositionally biased region" description="Polar residues" evidence="1">
    <location>
        <begin position="169"/>
        <end position="178"/>
    </location>
</feature>
<name>A0A284QXI4_ARMOS</name>
<reference evidence="3" key="1">
    <citation type="journal article" date="2017" name="Nat. Ecol. Evol.">
        <title>Genome expansion and lineage-specific genetic innovations in the forest pathogenic fungi Armillaria.</title>
        <authorList>
            <person name="Sipos G."/>
            <person name="Prasanna A.N."/>
            <person name="Walter M.C."/>
            <person name="O'Connor E."/>
            <person name="Balint B."/>
            <person name="Krizsan K."/>
            <person name="Kiss B."/>
            <person name="Hess J."/>
            <person name="Varga T."/>
            <person name="Slot J."/>
            <person name="Riley R."/>
            <person name="Boka B."/>
            <person name="Rigling D."/>
            <person name="Barry K."/>
            <person name="Lee J."/>
            <person name="Mihaltcheva S."/>
            <person name="LaButti K."/>
            <person name="Lipzen A."/>
            <person name="Waldron R."/>
            <person name="Moloney N.M."/>
            <person name="Sperisen C."/>
            <person name="Kredics L."/>
            <person name="Vagvoelgyi C."/>
            <person name="Patrignani A."/>
            <person name="Fitzpatrick D."/>
            <person name="Nagy I."/>
            <person name="Doyle S."/>
            <person name="Anderson J.B."/>
            <person name="Grigoriev I.V."/>
            <person name="Gueldener U."/>
            <person name="Muensterkoetter M."/>
            <person name="Nagy L.G."/>
        </authorList>
    </citation>
    <scope>NUCLEOTIDE SEQUENCE [LARGE SCALE GENOMIC DNA]</scope>
    <source>
        <strain evidence="3">C18/9</strain>
    </source>
</reference>
<proteinExistence type="predicted"/>
<evidence type="ECO:0000256" key="1">
    <source>
        <dbReference type="SAM" id="MobiDB-lite"/>
    </source>
</evidence>
<dbReference type="Proteomes" id="UP000219338">
    <property type="component" value="Unassembled WGS sequence"/>
</dbReference>
<feature type="region of interest" description="Disordered" evidence="1">
    <location>
        <begin position="153"/>
        <end position="178"/>
    </location>
</feature>
<sequence>MSPHQVLRPPGLFSHREYFDALVPAFRCVETTQRSLQRSKDLASPNGGVPLPIFDAADITKATRSFETDASFSREPNAELPASDNLSFGDGEESANDDGPFDHGYADWIESLQTSDSPQEAPNIDAGGHSADYEAGYDDGYANAYDDCYDSVAGADHTDVEEVDEGYVSPTSSLDPDE</sequence>
<protein>
    <submittedName>
        <fullName evidence="2">Uncharacterized protein</fullName>
    </submittedName>
</protein>
<feature type="region of interest" description="Disordered" evidence="1">
    <location>
        <begin position="68"/>
        <end position="137"/>
    </location>
</feature>
<organism evidence="2 3">
    <name type="scientific">Armillaria ostoyae</name>
    <name type="common">Armillaria root rot fungus</name>
    <dbReference type="NCBI Taxonomy" id="47428"/>
    <lineage>
        <taxon>Eukaryota</taxon>
        <taxon>Fungi</taxon>
        <taxon>Dikarya</taxon>
        <taxon>Basidiomycota</taxon>
        <taxon>Agaricomycotina</taxon>
        <taxon>Agaricomycetes</taxon>
        <taxon>Agaricomycetidae</taxon>
        <taxon>Agaricales</taxon>
        <taxon>Marasmiineae</taxon>
        <taxon>Physalacriaceae</taxon>
        <taxon>Armillaria</taxon>
    </lineage>
</organism>
<evidence type="ECO:0000313" key="2">
    <source>
        <dbReference type="EMBL" id="SJL01177.1"/>
    </source>
</evidence>
<gene>
    <name evidence="2" type="ORF">ARMOST_04495</name>
</gene>